<dbReference type="Pfam" id="PF01522">
    <property type="entry name" value="Polysacc_deac_1"/>
    <property type="match status" value="1"/>
</dbReference>
<gene>
    <name evidence="4" type="ORF">I4X03_020850</name>
</gene>
<reference evidence="4 5" key="2">
    <citation type="submission" date="2021-08" db="EMBL/GenBank/DDBJ databases">
        <title>Massilia sp. R798.</title>
        <authorList>
            <person name="Baek J.H."/>
            <person name="Jung H.S."/>
            <person name="Kim K.R."/>
            <person name="Jeon C.O."/>
        </authorList>
    </citation>
    <scope>NUCLEOTIDE SEQUENCE [LARGE SCALE GENOMIC DNA]</scope>
    <source>
        <strain evidence="4 5">R798</strain>
    </source>
</reference>
<keyword evidence="2" id="KW-0732">Signal</keyword>
<comment type="subcellular location">
    <subcellularLocation>
        <location evidence="1">Secreted</location>
    </subcellularLocation>
</comment>
<evidence type="ECO:0000259" key="3">
    <source>
        <dbReference type="PROSITE" id="PS51677"/>
    </source>
</evidence>
<accession>A0ABS7SUU9</accession>
<dbReference type="PANTHER" id="PTHR34216">
    <property type="match status" value="1"/>
</dbReference>
<dbReference type="InterPro" id="IPR051398">
    <property type="entry name" value="Polysacch_Deacetylase"/>
</dbReference>
<dbReference type="InterPro" id="IPR002509">
    <property type="entry name" value="NODB_dom"/>
</dbReference>
<dbReference type="PROSITE" id="PS51677">
    <property type="entry name" value="NODB"/>
    <property type="match status" value="1"/>
</dbReference>
<feature type="domain" description="NodB homology" evidence="3">
    <location>
        <begin position="61"/>
        <end position="298"/>
    </location>
</feature>
<evidence type="ECO:0000313" key="4">
    <source>
        <dbReference type="EMBL" id="MBZ2209726.1"/>
    </source>
</evidence>
<keyword evidence="5" id="KW-1185">Reference proteome</keyword>
<evidence type="ECO:0000256" key="1">
    <source>
        <dbReference type="ARBA" id="ARBA00004613"/>
    </source>
</evidence>
<protein>
    <submittedName>
        <fullName evidence="4">Polysaccharide deacetylase family protein</fullName>
    </submittedName>
</protein>
<dbReference type="SUPFAM" id="SSF88713">
    <property type="entry name" value="Glycoside hydrolase/deacetylase"/>
    <property type="match status" value="1"/>
</dbReference>
<name>A0ABS7SUU9_9BURK</name>
<dbReference type="RefSeq" id="WP_223470278.1">
    <property type="nucleotide sequence ID" value="NZ_JAFBIL020000009.1"/>
</dbReference>
<dbReference type="Proteomes" id="UP000809349">
    <property type="component" value="Unassembled WGS sequence"/>
</dbReference>
<dbReference type="InterPro" id="IPR011330">
    <property type="entry name" value="Glyco_hydro/deAcase_b/a-brl"/>
</dbReference>
<dbReference type="PANTHER" id="PTHR34216:SF3">
    <property type="entry name" value="POLY-BETA-1,6-N-ACETYL-D-GLUCOSAMINE N-DEACETYLASE"/>
    <property type="match status" value="1"/>
</dbReference>
<sequence length="298" mass="32953">MQVPLSILIYRRVLARPDPLFPEQLDARHFEQQLKVLARWFRLMPLGDAVRRLRDRSLPPRAACIAFENGYADNASVALPILQRHRVPATFFVASGFLDGGCMWKDAVIDVVRSATGDRLNLTSSGFATYDLGCPVRRRAVIDMLVDTLGRLPHGERLERIRSMARSFVPTMMTSDEVLALHRSGMEIGAQTVSHPVLTSISNADARAEIANGRARLQEIIQAPVRLFAYPSGKPGQDFELRHVDMLRSQGFDAAVTSAGGAARHDTDPMLLPRLTPPDRGARGLLLRMACNLVRAPA</sequence>
<dbReference type="Gene3D" id="3.20.20.370">
    <property type="entry name" value="Glycoside hydrolase/deacetylase"/>
    <property type="match status" value="1"/>
</dbReference>
<proteinExistence type="predicted"/>
<evidence type="ECO:0000256" key="2">
    <source>
        <dbReference type="ARBA" id="ARBA00022729"/>
    </source>
</evidence>
<reference evidence="4 5" key="1">
    <citation type="submission" date="2021-01" db="EMBL/GenBank/DDBJ databases">
        <authorList>
            <person name="Ruan W."/>
            <person name="Khan S.A."/>
            <person name="Jeon C.O."/>
        </authorList>
    </citation>
    <scope>NUCLEOTIDE SEQUENCE [LARGE SCALE GENOMIC DNA]</scope>
    <source>
        <strain evidence="4 5">R798</strain>
    </source>
</reference>
<evidence type="ECO:0000313" key="5">
    <source>
        <dbReference type="Proteomes" id="UP000809349"/>
    </source>
</evidence>
<organism evidence="4 5">
    <name type="scientific">Massilia soli</name>
    <dbReference type="NCBI Taxonomy" id="2792854"/>
    <lineage>
        <taxon>Bacteria</taxon>
        <taxon>Pseudomonadati</taxon>
        <taxon>Pseudomonadota</taxon>
        <taxon>Betaproteobacteria</taxon>
        <taxon>Burkholderiales</taxon>
        <taxon>Oxalobacteraceae</taxon>
        <taxon>Telluria group</taxon>
        <taxon>Massilia</taxon>
    </lineage>
</organism>
<comment type="caution">
    <text evidence="4">The sequence shown here is derived from an EMBL/GenBank/DDBJ whole genome shotgun (WGS) entry which is preliminary data.</text>
</comment>
<dbReference type="EMBL" id="JAFBIL020000009">
    <property type="protein sequence ID" value="MBZ2209726.1"/>
    <property type="molecule type" value="Genomic_DNA"/>
</dbReference>
<dbReference type="CDD" id="cd10918">
    <property type="entry name" value="CE4_NodB_like_5s_6s"/>
    <property type="match status" value="1"/>
</dbReference>